<proteinExistence type="predicted"/>
<gene>
    <name evidence="2" type="ORF">VITISV_018489</name>
</gene>
<protein>
    <submittedName>
        <fullName evidence="2">Uncharacterized protein</fullName>
    </submittedName>
</protein>
<evidence type="ECO:0000313" key="2">
    <source>
        <dbReference type="EMBL" id="CAN79078.1"/>
    </source>
</evidence>
<feature type="compositionally biased region" description="Gly residues" evidence="1">
    <location>
        <begin position="38"/>
        <end position="51"/>
    </location>
</feature>
<accession>A5BLW5</accession>
<sequence>MGRLITTSRVILENLPRVWWVASSSHGTSKEDYNGASSIGGGTTSGRGGSGMEPLTGVSLEAFRRLEGDENLAPRVFAMAISKKVAKGAREAWAQMGGGGQMKGCSGLTPLWHLFEVQMTSLKRNVEFITFKNGCQGTVLIFTTERRFRKGGAFSQLRNEEGGLQNGTRVPRGGFTAAKPPAKMGLWLRKWDSQGFGDFAEHFTTAK</sequence>
<evidence type="ECO:0000256" key="1">
    <source>
        <dbReference type="SAM" id="MobiDB-lite"/>
    </source>
</evidence>
<dbReference type="AlphaFoldDB" id="A5BLW5"/>
<feature type="region of interest" description="Disordered" evidence="1">
    <location>
        <begin position="26"/>
        <end position="52"/>
    </location>
</feature>
<dbReference type="EMBL" id="AM463999">
    <property type="protein sequence ID" value="CAN79078.1"/>
    <property type="molecule type" value="Genomic_DNA"/>
</dbReference>
<name>A5BLW5_VITVI</name>
<organism evidence="2">
    <name type="scientific">Vitis vinifera</name>
    <name type="common">Grape</name>
    <dbReference type="NCBI Taxonomy" id="29760"/>
    <lineage>
        <taxon>Eukaryota</taxon>
        <taxon>Viridiplantae</taxon>
        <taxon>Streptophyta</taxon>
        <taxon>Embryophyta</taxon>
        <taxon>Tracheophyta</taxon>
        <taxon>Spermatophyta</taxon>
        <taxon>Magnoliopsida</taxon>
        <taxon>eudicotyledons</taxon>
        <taxon>Gunneridae</taxon>
        <taxon>Pentapetalae</taxon>
        <taxon>rosids</taxon>
        <taxon>Vitales</taxon>
        <taxon>Vitaceae</taxon>
        <taxon>Viteae</taxon>
        <taxon>Vitis</taxon>
    </lineage>
</organism>
<reference evidence="2" key="1">
    <citation type="journal article" date="2007" name="PLoS ONE">
        <title>The first genome sequence of an elite grapevine cultivar (Pinot noir Vitis vinifera L.): coping with a highly heterozygous genome.</title>
        <authorList>
            <person name="Velasco R."/>
            <person name="Zharkikh A."/>
            <person name="Troggio M."/>
            <person name="Cartwright D.A."/>
            <person name="Cestaro A."/>
            <person name="Pruss D."/>
            <person name="Pindo M."/>
            <person name="FitzGerald L.M."/>
            <person name="Vezzulli S."/>
            <person name="Reid J."/>
            <person name="Malacarne G."/>
            <person name="Iliev D."/>
            <person name="Coppola G."/>
            <person name="Wardell B."/>
            <person name="Micheletti D."/>
            <person name="Macalma T."/>
            <person name="Facci M."/>
            <person name="Mitchell J.T."/>
            <person name="Perazzolli M."/>
            <person name="Eldredge G."/>
            <person name="Gatto P."/>
            <person name="Oyzerski R."/>
            <person name="Moretto M."/>
            <person name="Gutin N."/>
            <person name="Stefanini M."/>
            <person name="Chen Y."/>
            <person name="Segala C."/>
            <person name="Davenport C."/>
            <person name="Dematte L."/>
            <person name="Mraz A."/>
            <person name="Battilana J."/>
            <person name="Stormo K."/>
            <person name="Costa F."/>
            <person name="Tao Q."/>
            <person name="Si-Ammour A."/>
            <person name="Harkins T."/>
            <person name="Lackey A."/>
            <person name="Perbost C."/>
            <person name="Taillon B."/>
            <person name="Stella A."/>
            <person name="Solovyev V."/>
            <person name="Fawcett J.A."/>
            <person name="Sterck L."/>
            <person name="Vandepoele K."/>
            <person name="Grando S.M."/>
            <person name="Toppo S."/>
            <person name="Moser C."/>
            <person name="Lanchbury J."/>
            <person name="Bogden R."/>
            <person name="Skolnick M."/>
            <person name="Sgaramella V."/>
            <person name="Bhatnagar S.K."/>
            <person name="Fontana P."/>
            <person name="Gutin A."/>
            <person name="Van de Peer Y."/>
            <person name="Salamini F."/>
            <person name="Viola R."/>
        </authorList>
    </citation>
    <scope>NUCLEOTIDE SEQUENCE</scope>
</reference>